<organism evidence="1">
    <name type="scientific">hydrothermal vent metagenome</name>
    <dbReference type="NCBI Taxonomy" id="652676"/>
    <lineage>
        <taxon>unclassified sequences</taxon>
        <taxon>metagenomes</taxon>
        <taxon>ecological metagenomes</taxon>
    </lineage>
</organism>
<gene>
    <name evidence="1" type="ORF">MNBD_GAMMA24-1218</name>
</gene>
<accession>A0A3B1B8B7</accession>
<reference evidence="1" key="1">
    <citation type="submission" date="2018-06" db="EMBL/GenBank/DDBJ databases">
        <authorList>
            <person name="Zhirakovskaya E."/>
        </authorList>
    </citation>
    <scope>NUCLEOTIDE SEQUENCE</scope>
</reference>
<name>A0A3B1B8B7_9ZZZZ</name>
<evidence type="ECO:0008006" key="2">
    <source>
        <dbReference type="Google" id="ProtNLM"/>
    </source>
</evidence>
<proteinExistence type="predicted"/>
<dbReference type="EMBL" id="UOFZ01000034">
    <property type="protein sequence ID" value="VAX12352.1"/>
    <property type="molecule type" value="Genomic_DNA"/>
</dbReference>
<sequence>MTEFKPCLGKSACTDDGTHCRACGRPHKEILRTRQIIDELADLIQAANYSNVEEFTAYIARKTGHKIHHRRKQENKREKTASM</sequence>
<protein>
    <recommendedName>
        <fullName evidence="2">DUF1289 domain-containing protein</fullName>
    </recommendedName>
</protein>
<dbReference type="AlphaFoldDB" id="A0A3B1B8B7"/>
<evidence type="ECO:0000313" key="1">
    <source>
        <dbReference type="EMBL" id="VAX12352.1"/>
    </source>
</evidence>